<feature type="region of interest" description="Disordered" evidence="1">
    <location>
        <begin position="73"/>
        <end position="152"/>
    </location>
</feature>
<proteinExistence type="predicted"/>
<dbReference type="Proteomes" id="UP001302126">
    <property type="component" value="Unassembled WGS sequence"/>
</dbReference>
<comment type="caution">
    <text evidence="2">The sequence shown here is derived from an EMBL/GenBank/DDBJ whole genome shotgun (WGS) entry which is preliminary data.</text>
</comment>
<feature type="compositionally biased region" description="Polar residues" evidence="1">
    <location>
        <begin position="246"/>
        <end position="255"/>
    </location>
</feature>
<evidence type="ECO:0000313" key="3">
    <source>
        <dbReference type="Proteomes" id="UP001302126"/>
    </source>
</evidence>
<accession>A0AAN6X3X4</accession>
<protein>
    <submittedName>
        <fullName evidence="2">Uncharacterized protein</fullName>
    </submittedName>
</protein>
<feature type="compositionally biased region" description="Low complexity" evidence="1">
    <location>
        <begin position="192"/>
        <end position="213"/>
    </location>
</feature>
<feature type="compositionally biased region" description="Basic and acidic residues" evidence="1">
    <location>
        <begin position="89"/>
        <end position="106"/>
    </location>
</feature>
<name>A0AAN6X3X4_9PEZI</name>
<evidence type="ECO:0000256" key="1">
    <source>
        <dbReference type="SAM" id="MobiDB-lite"/>
    </source>
</evidence>
<organism evidence="2 3">
    <name type="scientific">Podospora australis</name>
    <dbReference type="NCBI Taxonomy" id="1536484"/>
    <lineage>
        <taxon>Eukaryota</taxon>
        <taxon>Fungi</taxon>
        <taxon>Dikarya</taxon>
        <taxon>Ascomycota</taxon>
        <taxon>Pezizomycotina</taxon>
        <taxon>Sordariomycetes</taxon>
        <taxon>Sordariomycetidae</taxon>
        <taxon>Sordariales</taxon>
        <taxon>Podosporaceae</taxon>
        <taxon>Podospora</taxon>
    </lineage>
</organism>
<dbReference type="AlphaFoldDB" id="A0AAN6X3X4"/>
<gene>
    <name evidence="2" type="ORF">QBC35DRAFT_293746</name>
</gene>
<keyword evidence="3" id="KW-1185">Reference proteome</keyword>
<feature type="region of interest" description="Disordered" evidence="1">
    <location>
        <begin position="166"/>
        <end position="260"/>
    </location>
</feature>
<feature type="compositionally biased region" description="Basic residues" evidence="1">
    <location>
        <begin position="364"/>
        <end position="385"/>
    </location>
</feature>
<feature type="compositionally biased region" description="Basic and acidic residues" evidence="1">
    <location>
        <begin position="123"/>
        <end position="152"/>
    </location>
</feature>
<feature type="region of interest" description="Disordered" evidence="1">
    <location>
        <begin position="338"/>
        <end position="393"/>
    </location>
</feature>
<reference evidence="2" key="1">
    <citation type="journal article" date="2023" name="Mol. Phylogenet. Evol.">
        <title>Genome-scale phylogeny and comparative genomics of the fungal order Sordariales.</title>
        <authorList>
            <person name="Hensen N."/>
            <person name="Bonometti L."/>
            <person name="Westerberg I."/>
            <person name="Brannstrom I.O."/>
            <person name="Guillou S."/>
            <person name="Cros-Aarteil S."/>
            <person name="Calhoun S."/>
            <person name="Haridas S."/>
            <person name="Kuo A."/>
            <person name="Mondo S."/>
            <person name="Pangilinan J."/>
            <person name="Riley R."/>
            <person name="LaButti K."/>
            <person name="Andreopoulos B."/>
            <person name="Lipzen A."/>
            <person name="Chen C."/>
            <person name="Yan M."/>
            <person name="Daum C."/>
            <person name="Ng V."/>
            <person name="Clum A."/>
            <person name="Steindorff A."/>
            <person name="Ohm R.A."/>
            <person name="Martin F."/>
            <person name="Silar P."/>
            <person name="Natvig D.O."/>
            <person name="Lalanne C."/>
            <person name="Gautier V."/>
            <person name="Ament-Velasquez S.L."/>
            <person name="Kruys A."/>
            <person name="Hutchinson M.I."/>
            <person name="Powell A.J."/>
            <person name="Barry K."/>
            <person name="Miller A.N."/>
            <person name="Grigoriev I.V."/>
            <person name="Debuchy R."/>
            <person name="Gladieux P."/>
            <person name="Hiltunen Thoren M."/>
            <person name="Johannesson H."/>
        </authorList>
    </citation>
    <scope>NUCLEOTIDE SEQUENCE</scope>
    <source>
        <strain evidence="2">PSN309</strain>
    </source>
</reference>
<dbReference type="EMBL" id="MU864358">
    <property type="protein sequence ID" value="KAK4191642.1"/>
    <property type="molecule type" value="Genomic_DNA"/>
</dbReference>
<sequence>MWLRLLLRSVTCSRTVPFNSQSIVGKLTPNPNNTNFSFLSKAFSTTTPKLFHPSKASQTVIDDTTDDTTDDITMAKIKQPHAKKGKQGKKAELRRSIKKVSEDKVSKASKKQKPSHASFAKPKIAEKLAKKQKTLEGKEGKQQDEEGDLKIVDDDAGAEIQFTIRELLNLPASEPSTTSNKRPAESDDDSDSNSSSSSSSSSSDSDPDSSSSSGEDTHPPAKKLKTTEPTQEATESLGFVIDTERSTGPTENFDSGLNRKARRREELIARQKLNFQKQWKVPEGSTEPHEGVDNELAEWIDKYDRTQARVEWKMDWSKRMRAAKGIKELEKRKEAIAELAKEKRNPPTHLWAPKVKRTPEEKRRRAQLKKAKKPKKDKAKIKNKAKYSQGSRS</sequence>
<evidence type="ECO:0000313" key="2">
    <source>
        <dbReference type="EMBL" id="KAK4191642.1"/>
    </source>
</evidence>
<reference evidence="2" key="2">
    <citation type="submission" date="2023-05" db="EMBL/GenBank/DDBJ databases">
        <authorList>
            <consortium name="Lawrence Berkeley National Laboratory"/>
            <person name="Steindorff A."/>
            <person name="Hensen N."/>
            <person name="Bonometti L."/>
            <person name="Westerberg I."/>
            <person name="Brannstrom I.O."/>
            <person name="Guillou S."/>
            <person name="Cros-Aarteil S."/>
            <person name="Calhoun S."/>
            <person name="Haridas S."/>
            <person name="Kuo A."/>
            <person name="Mondo S."/>
            <person name="Pangilinan J."/>
            <person name="Riley R."/>
            <person name="Labutti K."/>
            <person name="Andreopoulos B."/>
            <person name="Lipzen A."/>
            <person name="Chen C."/>
            <person name="Yanf M."/>
            <person name="Daum C."/>
            <person name="Ng V."/>
            <person name="Clum A."/>
            <person name="Ohm R."/>
            <person name="Martin F."/>
            <person name="Silar P."/>
            <person name="Natvig D."/>
            <person name="Lalanne C."/>
            <person name="Gautier V."/>
            <person name="Ament-Velasquez S.L."/>
            <person name="Kruys A."/>
            <person name="Hutchinson M.I."/>
            <person name="Powell A.J."/>
            <person name="Barry K."/>
            <person name="Miller A.N."/>
            <person name="Grigoriev I.V."/>
            <person name="Debuchy R."/>
            <person name="Gladieux P."/>
            <person name="Thoren M.H."/>
            <person name="Johannesson H."/>
        </authorList>
    </citation>
    <scope>NUCLEOTIDE SEQUENCE</scope>
    <source>
        <strain evidence="2">PSN309</strain>
    </source>
</reference>
<feature type="compositionally biased region" description="Basic residues" evidence="1">
    <location>
        <begin position="78"/>
        <end position="88"/>
    </location>
</feature>